<evidence type="ECO:0000313" key="1">
    <source>
        <dbReference type="EMBL" id="KAK3176927.1"/>
    </source>
</evidence>
<name>A0AAD9ZES9_9LECA</name>
<reference evidence="1" key="1">
    <citation type="submission" date="2022-11" db="EMBL/GenBank/DDBJ databases">
        <title>Chromosomal genome sequence assembly and mating type (MAT) locus characterization of the leprose asexual lichenized fungus Lepraria neglecta (Nyl.) Erichsen.</title>
        <authorList>
            <person name="Allen J.L."/>
            <person name="Pfeffer B."/>
        </authorList>
    </citation>
    <scope>NUCLEOTIDE SEQUENCE</scope>
    <source>
        <strain evidence="1">Allen 5258</strain>
    </source>
</reference>
<organism evidence="1 2">
    <name type="scientific">Lepraria neglecta</name>
    <dbReference type="NCBI Taxonomy" id="209136"/>
    <lineage>
        <taxon>Eukaryota</taxon>
        <taxon>Fungi</taxon>
        <taxon>Dikarya</taxon>
        <taxon>Ascomycota</taxon>
        <taxon>Pezizomycotina</taxon>
        <taxon>Lecanoromycetes</taxon>
        <taxon>OSLEUM clade</taxon>
        <taxon>Lecanoromycetidae</taxon>
        <taxon>Lecanorales</taxon>
        <taxon>Lecanorineae</taxon>
        <taxon>Stereocaulaceae</taxon>
        <taxon>Lepraria</taxon>
    </lineage>
</organism>
<gene>
    <name evidence="1" type="ORF">OEA41_008253</name>
</gene>
<sequence>MSNQQVSDTKKLLESHKDTEKNVLNAIKILSSRFQDEVARLSAELYKVPNQGKQHQRYQKTRELTGQDRRDLLEKWHLKNKDSVMAVSDKMSALAMEEKEEYLRGIVLHSLNFHS</sequence>
<keyword evidence="2" id="KW-1185">Reference proteome</keyword>
<proteinExistence type="predicted"/>
<dbReference type="EMBL" id="JASNWA010000004">
    <property type="protein sequence ID" value="KAK3176927.1"/>
    <property type="molecule type" value="Genomic_DNA"/>
</dbReference>
<dbReference type="Proteomes" id="UP001276659">
    <property type="component" value="Unassembled WGS sequence"/>
</dbReference>
<comment type="caution">
    <text evidence="1">The sequence shown here is derived from an EMBL/GenBank/DDBJ whole genome shotgun (WGS) entry which is preliminary data.</text>
</comment>
<protein>
    <submittedName>
        <fullName evidence="1">Uncharacterized protein</fullName>
    </submittedName>
</protein>
<accession>A0AAD9ZES9</accession>
<evidence type="ECO:0000313" key="2">
    <source>
        <dbReference type="Proteomes" id="UP001276659"/>
    </source>
</evidence>
<dbReference type="AlphaFoldDB" id="A0AAD9ZES9"/>